<dbReference type="PANTHER" id="PTHR48153:SF2">
    <property type="entry name" value="UFM1-SPECIFIC PROTEASE 2"/>
    <property type="match status" value="1"/>
</dbReference>
<dbReference type="Pfam" id="PF20908">
    <property type="entry name" value="UfSP2_N"/>
    <property type="match status" value="1"/>
</dbReference>
<name>A0A0M4EIT3_DROBS</name>
<dbReference type="SMR" id="A0A0M4EIT3"/>
<keyword evidence="4" id="KW-0378">Hydrolase</keyword>
<evidence type="ECO:0000259" key="9">
    <source>
        <dbReference type="Pfam" id="PF20908"/>
    </source>
</evidence>
<dbReference type="OMA" id="CGLVKFG"/>
<evidence type="ECO:0000256" key="1">
    <source>
        <dbReference type="ARBA" id="ARBA00008552"/>
    </source>
</evidence>
<evidence type="ECO:0000313" key="11">
    <source>
        <dbReference type="EMBL" id="ALC44715.1"/>
    </source>
</evidence>
<accession>A0A0M4EIT3</accession>
<proteinExistence type="inferred from homology"/>
<dbReference type="OrthoDB" id="417506at2759"/>
<dbReference type="Pfam" id="PF07910">
    <property type="entry name" value="Peptidase_C78"/>
    <property type="match status" value="1"/>
</dbReference>
<reference evidence="11 12" key="1">
    <citation type="submission" date="2015-08" db="EMBL/GenBank/DDBJ databases">
        <title>Ancestral chromatin configuration constrains chromatin evolution on differentiating sex chromosomes in Drosophila.</title>
        <authorList>
            <person name="Zhou Q."/>
            <person name="Bachtrog D."/>
        </authorList>
    </citation>
    <scope>NUCLEOTIDE SEQUENCE [LARGE SCALE GENOMIC DNA]</scope>
    <source>
        <tissue evidence="11">Whole larvae</tissue>
    </source>
</reference>
<dbReference type="Pfam" id="PF26560">
    <property type="entry name" value="UFSP2_MPN_insect"/>
    <property type="match status" value="1"/>
</dbReference>
<feature type="domain" description="UFSP2 second" evidence="9">
    <location>
        <begin position="156"/>
        <end position="398"/>
    </location>
</feature>
<protein>
    <recommendedName>
        <fullName evidence="7">Probable Ufm1-specific protease 2</fullName>
    </recommendedName>
</protein>
<dbReference type="Proteomes" id="UP000494163">
    <property type="component" value="Chromosome 3L"/>
</dbReference>
<dbReference type="InterPro" id="IPR038765">
    <property type="entry name" value="Papain-like_cys_pep_sf"/>
</dbReference>
<evidence type="ECO:0000256" key="4">
    <source>
        <dbReference type="ARBA" id="ARBA00022801"/>
    </source>
</evidence>
<gene>
    <name evidence="11" type="ORF">Dbus_chr3Lg1881</name>
</gene>
<feature type="domain" description="UFSP1/2/DUB catalytic" evidence="8">
    <location>
        <begin position="427"/>
        <end position="611"/>
    </location>
</feature>
<dbReference type="AlphaFoldDB" id="A0A0M4EIT3"/>
<evidence type="ECO:0000256" key="5">
    <source>
        <dbReference type="ARBA" id="ARBA00022807"/>
    </source>
</evidence>
<dbReference type="SUPFAM" id="SSF54001">
    <property type="entry name" value="Cysteine proteinases"/>
    <property type="match status" value="1"/>
</dbReference>
<evidence type="ECO:0000256" key="3">
    <source>
        <dbReference type="ARBA" id="ARBA00022786"/>
    </source>
</evidence>
<dbReference type="Gene3D" id="3.90.70.130">
    <property type="match status" value="1"/>
</dbReference>
<dbReference type="GO" id="GO:0071567">
    <property type="term" value="F:deUFMylase activity"/>
    <property type="evidence" value="ECO:0007669"/>
    <property type="project" value="TreeGrafter"/>
</dbReference>
<dbReference type="EMBL" id="CP012525">
    <property type="protein sequence ID" value="ALC44715.1"/>
    <property type="molecule type" value="Genomic_DNA"/>
</dbReference>
<feature type="domain" description="UFSP2 N-terminal MPN-like" evidence="10">
    <location>
        <begin position="1"/>
        <end position="129"/>
    </location>
</feature>
<keyword evidence="5" id="KW-0788">Thiol protease</keyword>
<dbReference type="FunFam" id="3.90.70.130:FF:000001">
    <property type="entry name" value="Probable Ufm1-specific protease 2"/>
    <property type="match status" value="1"/>
</dbReference>
<evidence type="ECO:0000259" key="10">
    <source>
        <dbReference type="Pfam" id="PF26560"/>
    </source>
</evidence>
<dbReference type="GO" id="GO:0006508">
    <property type="term" value="P:proteolysis"/>
    <property type="evidence" value="ECO:0007669"/>
    <property type="project" value="UniProtKB-KW"/>
</dbReference>
<comment type="function">
    <text evidence="6">Thiol protease which recognizes and hydrolyzes the peptide bond at the C-terminal Gly of UFM1, a ubiquitin-like modifier protein bound to a number of target proteins. Does not hydrolyze SUMO1 or ISG15 ubiquitin-like proteins.</text>
</comment>
<keyword evidence="12" id="KW-1185">Reference proteome</keyword>
<evidence type="ECO:0000256" key="6">
    <source>
        <dbReference type="ARBA" id="ARBA00057559"/>
    </source>
</evidence>
<organism evidence="11 12">
    <name type="scientific">Drosophila busckii</name>
    <name type="common">Fruit fly</name>
    <dbReference type="NCBI Taxonomy" id="30019"/>
    <lineage>
        <taxon>Eukaryota</taxon>
        <taxon>Metazoa</taxon>
        <taxon>Ecdysozoa</taxon>
        <taxon>Arthropoda</taxon>
        <taxon>Hexapoda</taxon>
        <taxon>Insecta</taxon>
        <taxon>Pterygota</taxon>
        <taxon>Neoptera</taxon>
        <taxon>Endopterygota</taxon>
        <taxon>Diptera</taxon>
        <taxon>Brachycera</taxon>
        <taxon>Muscomorpha</taxon>
        <taxon>Ephydroidea</taxon>
        <taxon>Drosophilidae</taxon>
        <taxon>Drosophila</taxon>
    </lineage>
</organism>
<evidence type="ECO:0000259" key="8">
    <source>
        <dbReference type="Pfam" id="PF07910"/>
    </source>
</evidence>
<evidence type="ECO:0000256" key="7">
    <source>
        <dbReference type="ARBA" id="ARBA00073264"/>
    </source>
</evidence>
<dbReference type="GO" id="GO:0005634">
    <property type="term" value="C:nucleus"/>
    <property type="evidence" value="ECO:0007669"/>
    <property type="project" value="TreeGrafter"/>
</dbReference>
<keyword evidence="2" id="KW-0645">Protease</keyword>
<keyword evidence="3" id="KW-0833">Ubl conjugation pathway</keyword>
<evidence type="ECO:0000313" key="12">
    <source>
        <dbReference type="Proteomes" id="UP000494163"/>
    </source>
</evidence>
<comment type="similarity">
    <text evidence="1">Belongs to the peptidase C78 family.</text>
</comment>
<dbReference type="InterPro" id="IPR049387">
    <property type="entry name" value="UFSP2-like_2nd"/>
</dbReference>
<dbReference type="STRING" id="30019.A0A0M4EIT3"/>
<sequence>MLPKLKISAFLLKRLERVKLQCSGCLYGVFYGDGTLLLLSFNVESSVGQLNYEHMQHKFPAELDLCGLVKFGECSDAKAHMSEIISSVDITDNPILLQCQLGTVVGLRAAFFVHGKLEDVPYEVMEAAQLYNDFCFTKLKCGFYLHTSPTPEAIAKELQSLRKRVADGSLVFNVPNTKIFVSSSCGTQHKNFSNESVIEQLIAEIPISTETHTPSGTNGNKKKPAVIAAPDLAKHYGAMGCAYDVINIDVLRSRTRETPARDARPHSALSICVTNEEPCKVEVPLELEAMAILCKKTRLLRLYDVLIESICRALRLFEQCLVERLTDSDQQSAKKFLAPRSYHFYPQEFGHFLSCAYLETVNDDEPCVQEKRKRLHRQFALPATRPYFRRANQCRFQGDVHAEDTASWTPLLNTHLGVRPSGVVDGKEYLVNGNYHYYHYLQQQVQDKGWGCAYRSLQTICSWFLLQGYTERAIPMHIEVQEYLHKINDKPASFVGSSQWIGSTELSMCLQGFLNVDSKILHVASGAELTTITSELAMHFQTQGTPVMIGGGVLAHTIIGIDYCVQTGQAKFLILDPHYTGADDLGTIQSKGWCGWKSMDFWDKRSYYNLCMPQRPILY</sequence>
<dbReference type="InterPro" id="IPR058757">
    <property type="entry name" value="UFSP2_MPN_N"/>
</dbReference>
<dbReference type="PANTHER" id="PTHR48153">
    <property type="entry name" value="UFM1-SPECIFIC PROTEASE 2"/>
    <property type="match status" value="1"/>
</dbReference>
<dbReference type="InterPro" id="IPR012462">
    <property type="entry name" value="UFSP1/2_DUB_cat"/>
</dbReference>
<dbReference type="GO" id="GO:0005783">
    <property type="term" value="C:endoplasmic reticulum"/>
    <property type="evidence" value="ECO:0007669"/>
    <property type="project" value="TreeGrafter"/>
</dbReference>
<evidence type="ECO:0000256" key="2">
    <source>
        <dbReference type="ARBA" id="ARBA00022670"/>
    </source>
</evidence>